<evidence type="ECO:0000313" key="1">
    <source>
        <dbReference type="EMBL" id="OMJ92470.1"/>
    </source>
</evidence>
<evidence type="ECO:0000313" key="2">
    <source>
        <dbReference type="Proteomes" id="UP000187209"/>
    </source>
</evidence>
<organism evidence="1 2">
    <name type="scientific">Stentor coeruleus</name>
    <dbReference type="NCBI Taxonomy" id="5963"/>
    <lineage>
        <taxon>Eukaryota</taxon>
        <taxon>Sar</taxon>
        <taxon>Alveolata</taxon>
        <taxon>Ciliophora</taxon>
        <taxon>Postciliodesmatophora</taxon>
        <taxon>Heterotrichea</taxon>
        <taxon>Heterotrichida</taxon>
        <taxon>Stentoridae</taxon>
        <taxon>Stentor</taxon>
    </lineage>
</organism>
<dbReference type="EMBL" id="MPUH01000061">
    <property type="protein sequence ID" value="OMJ92470.1"/>
    <property type="molecule type" value="Genomic_DNA"/>
</dbReference>
<accession>A0A1R2CU27</accession>
<name>A0A1R2CU27_9CILI</name>
<proteinExistence type="predicted"/>
<gene>
    <name evidence="1" type="ORF">SteCoe_4812</name>
</gene>
<comment type="caution">
    <text evidence="1">The sequence shown here is derived from an EMBL/GenBank/DDBJ whole genome shotgun (WGS) entry which is preliminary data.</text>
</comment>
<keyword evidence="2" id="KW-1185">Reference proteome</keyword>
<sequence length="161" mass="18810">MEIDEVKLSDKVIAGLKGKTLKQTYKDGELILSWKLENITAERFLRIDNELNHITVYTESTTIKGSPETWLNCIQFISRINEFLQLGCLEIEPESYKIRYRIGQSFHPITDPMKILNFFISQHDIVFPKIMESFVEVINNLKSPHEAAHVFIRPLDFKRIV</sequence>
<protein>
    <submittedName>
        <fullName evidence="1">Uncharacterized protein</fullName>
    </submittedName>
</protein>
<dbReference type="OrthoDB" id="324201at2759"/>
<reference evidence="1 2" key="1">
    <citation type="submission" date="2016-11" db="EMBL/GenBank/DDBJ databases">
        <title>The macronuclear genome of Stentor coeruleus: a giant cell with tiny introns.</title>
        <authorList>
            <person name="Slabodnick M."/>
            <person name="Ruby J.G."/>
            <person name="Reiff S.B."/>
            <person name="Swart E.C."/>
            <person name="Gosai S."/>
            <person name="Prabakaran S."/>
            <person name="Witkowska E."/>
            <person name="Larue G.E."/>
            <person name="Fisher S."/>
            <person name="Freeman R.M."/>
            <person name="Gunawardena J."/>
            <person name="Chu W."/>
            <person name="Stover N.A."/>
            <person name="Gregory B.D."/>
            <person name="Nowacki M."/>
            <person name="Derisi J."/>
            <person name="Roy S.W."/>
            <person name="Marshall W.F."/>
            <person name="Sood P."/>
        </authorList>
    </citation>
    <scope>NUCLEOTIDE SEQUENCE [LARGE SCALE GENOMIC DNA]</scope>
    <source>
        <strain evidence="1">WM001</strain>
    </source>
</reference>
<dbReference type="Proteomes" id="UP000187209">
    <property type="component" value="Unassembled WGS sequence"/>
</dbReference>
<dbReference type="AlphaFoldDB" id="A0A1R2CU27"/>